<keyword evidence="3" id="KW-1185">Reference proteome</keyword>
<evidence type="ECO:0000313" key="3">
    <source>
        <dbReference type="Proteomes" id="UP001266305"/>
    </source>
</evidence>
<dbReference type="EMBL" id="JASSZA010000002">
    <property type="protein sequence ID" value="KAK2117566.1"/>
    <property type="molecule type" value="Genomic_DNA"/>
</dbReference>
<feature type="region of interest" description="Disordered" evidence="1">
    <location>
        <begin position="1"/>
        <end position="24"/>
    </location>
</feature>
<feature type="region of interest" description="Disordered" evidence="1">
    <location>
        <begin position="140"/>
        <end position="175"/>
    </location>
</feature>
<gene>
    <name evidence="2" type="ORF">P7K49_004452</name>
</gene>
<evidence type="ECO:0000313" key="2">
    <source>
        <dbReference type="EMBL" id="KAK2117566.1"/>
    </source>
</evidence>
<organism evidence="2 3">
    <name type="scientific">Saguinus oedipus</name>
    <name type="common">Cotton-top tamarin</name>
    <name type="synonym">Oedipomidas oedipus</name>
    <dbReference type="NCBI Taxonomy" id="9490"/>
    <lineage>
        <taxon>Eukaryota</taxon>
        <taxon>Metazoa</taxon>
        <taxon>Chordata</taxon>
        <taxon>Craniata</taxon>
        <taxon>Vertebrata</taxon>
        <taxon>Euteleostomi</taxon>
        <taxon>Mammalia</taxon>
        <taxon>Eutheria</taxon>
        <taxon>Euarchontoglires</taxon>
        <taxon>Primates</taxon>
        <taxon>Haplorrhini</taxon>
        <taxon>Platyrrhini</taxon>
        <taxon>Cebidae</taxon>
        <taxon>Callitrichinae</taxon>
        <taxon>Saguinus</taxon>
    </lineage>
</organism>
<comment type="caution">
    <text evidence="2">The sequence shown here is derived from an EMBL/GenBank/DDBJ whole genome shotgun (WGS) entry which is preliminary data.</text>
</comment>
<dbReference type="Proteomes" id="UP001266305">
    <property type="component" value="Unassembled WGS sequence"/>
</dbReference>
<sequence length="191" mass="21214">ITSGVKTVEMRHSAPSLAKDGTGSCLSSEARTEARCQKNQIAPRQRVKNGQCSECQEDSPPADVEEERCWQAVTHMSMVLVSLEADLVSILERDHMNSRPGHSRVTWRLTLSCPFSSDYLDFQTYDNFGDSAIAGACQRGRKKKSQQVNPAHHLGSHLLTGPENPKSKSSNSDPSQQHLYFNVAFLAWRPT</sequence>
<reference evidence="2 3" key="1">
    <citation type="submission" date="2023-05" db="EMBL/GenBank/DDBJ databases">
        <title>B98-5 Cell Line De Novo Hybrid Assembly: An Optical Mapping Approach.</title>
        <authorList>
            <person name="Kananen K."/>
            <person name="Auerbach J.A."/>
            <person name="Kautto E."/>
            <person name="Blachly J.S."/>
        </authorList>
    </citation>
    <scope>NUCLEOTIDE SEQUENCE [LARGE SCALE GENOMIC DNA]</scope>
    <source>
        <strain evidence="2">B95-8</strain>
        <tissue evidence="2">Cell line</tissue>
    </source>
</reference>
<accession>A0ABQ9W7F9</accession>
<feature type="non-terminal residue" evidence="2">
    <location>
        <position position="1"/>
    </location>
</feature>
<evidence type="ECO:0000256" key="1">
    <source>
        <dbReference type="SAM" id="MobiDB-lite"/>
    </source>
</evidence>
<protein>
    <submittedName>
        <fullName evidence="2">Uncharacterized protein</fullName>
    </submittedName>
</protein>
<proteinExistence type="predicted"/>
<name>A0ABQ9W7F9_SAGOE</name>